<dbReference type="EMBL" id="JBBMER010000001">
    <property type="protein sequence ID" value="MEQ2378328.1"/>
    <property type="molecule type" value="Genomic_DNA"/>
</dbReference>
<keyword evidence="3" id="KW-1185">Reference proteome</keyword>
<dbReference type="Gene3D" id="1.10.3210.10">
    <property type="entry name" value="Hypothetical protein af1432"/>
    <property type="match status" value="1"/>
</dbReference>
<reference evidence="2 3" key="1">
    <citation type="submission" date="2024-03" db="EMBL/GenBank/DDBJ databases">
        <title>Human intestinal bacterial collection.</title>
        <authorList>
            <person name="Pauvert C."/>
            <person name="Hitch T.C.A."/>
            <person name="Clavel T."/>
        </authorList>
    </citation>
    <scope>NUCLEOTIDE SEQUENCE [LARGE SCALE GENOMIC DNA]</scope>
    <source>
        <strain evidence="2 3">CLA-AA-H255</strain>
    </source>
</reference>
<proteinExistence type="predicted"/>
<evidence type="ECO:0000313" key="2">
    <source>
        <dbReference type="EMBL" id="MEQ2378328.1"/>
    </source>
</evidence>
<dbReference type="SMART" id="SM00471">
    <property type="entry name" value="HDc"/>
    <property type="match status" value="1"/>
</dbReference>
<dbReference type="InterPro" id="IPR006674">
    <property type="entry name" value="HD_domain"/>
</dbReference>
<feature type="domain" description="HD/PDEase" evidence="1">
    <location>
        <begin position="38"/>
        <end position="157"/>
    </location>
</feature>
<accession>A0ABV1BRD2</accession>
<protein>
    <submittedName>
        <fullName evidence="2">HD domain-containing protein</fullName>
    </submittedName>
</protein>
<dbReference type="CDD" id="cd00077">
    <property type="entry name" value="HDc"/>
    <property type="match status" value="1"/>
</dbReference>
<organism evidence="2 3">
    <name type="scientific">[Lactobacillus] rogosae</name>
    <dbReference type="NCBI Taxonomy" id="706562"/>
    <lineage>
        <taxon>Bacteria</taxon>
        <taxon>Bacillati</taxon>
        <taxon>Bacillota</taxon>
        <taxon>Clostridia</taxon>
        <taxon>Lachnospirales</taxon>
        <taxon>Lachnospiraceae</taxon>
        <taxon>Lachnospira</taxon>
    </lineage>
</organism>
<dbReference type="Proteomes" id="UP001442364">
    <property type="component" value="Unassembled WGS sequence"/>
</dbReference>
<name>A0ABV1BRD2_9FIRM</name>
<dbReference type="InterPro" id="IPR003607">
    <property type="entry name" value="HD/PDEase_dom"/>
</dbReference>
<dbReference type="RefSeq" id="WP_055174376.1">
    <property type="nucleotide sequence ID" value="NZ_DAWCMB010000203.1"/>
</dbReference>
<sequence>MENELKLSEERQQLFNFVLSELEQEGNLAHEKNAIQHGLTTVYEHSVGVAGASLKLAEFFHLKVNEKALIRGALLHDYFLYDWHIKRKGHHFHGFTHPATALRNAEKEYNLGDIERNIISRHMFPLTIVPPMCREAWLVCLADKYCAVKETFAPAVGY</sequence>
<evidence type="ECO:0000313" key="3">
    <source>
        <dbReference type="Proteomes" id="UP001442364"/>
    </source>
</evidence>
<gene>
    <name evidence="2" type="ORF">WMO14_00320</name>
</gene>
<dbReference type="Pfam" id="PF01966">
    <property type="entry name" value="HD"/>
    <property type="match status" value="1"/>
</dbReference>
<dbReference type="SUPFAM" id="SSF109604">
    <property type="entry name" value="HD-domain/PDEase-like"/>
    <property type="match status" value="1"/>
</dbReference>
<comment type="caution">
    <text evidence="2">The sequence shown here is derived from an EMBL/GenBank/DDBJ whole genome shotgun (WGS) entry which is preliminary data.</text>
</comment>
<evidence type="ECO:0000259" key="1">
    <source>
        <dbReference type="SMART" id="SM00471"/>
    </source>
</evidence>